<dbReference type="Pfam" id="PF20104">
    <property type="entry name" value="DUF6494"/>
    <property type="match status" value="1"/>
</dbReference>
<proteinExistence type="predicted"/>
<organism evidence="1 2">
    <name type="scientific">Halomonas aquatica</name>
    <dbReference type="NCBI Taxonomy" id="3151123"/>
    <lineage>
        <taxon>Bacteria</taxon>
        <taxon>Pseudomonadati</taxon>
        <taxon>Pseudomonadota</taxon>
        <taxon>Gammaproteobacteria</taxon>
        <taxon>Oceanospirillales</taxon>
        <taxon>Halomonadaceae</taxon>
        <taxon>Halomonas</taxon>
    </lineage>
</organism>
<name>A0ABV1NGN3_9GAMM</name>
<dbReference type="InterPro" id="IPR045471">
    <property type="entry name" value="DUF6494"/>
</dbReference>
<accession>A0ABV1NGN3</accession>
<dbReference type="EMBL" id="JBEGCJ010000005">
    <property type="protein sequence ID" value="MEQ6918222.1"/>
    <property type="molecule type" value="Genomic_DNA"/>
</dbReference>
<comment type="caution">
    <text evidence="1">The sequence shown here is derived from an EMBL/GenBank/DDBJ whole genome shotgun (WGS) entry which is preliminary data.</text>
</comment>
<evidence type="ECO:0000313" key="1">
    <source>
        <dbReference type="EMBL" id="MEQ6918222.1"/>
    </source>
</evidence>
<evidence type="ECO:0000313" key="2">
    <source>
        <dbReference type="Proteomes" id="UP001442468"/>
    </source>
</evidence>
<keyword evidence="2" id="KW-1185">Reference proteome</keyword>
<dbReference type="RefSeq" id="WP_349762495.1">
    <property type="nucleotide sequence ID" value="NZ_JBEGCJ010000005.1"/>
</dbReference>
<protein>
    <submittedName>
        <fullName evidence="1">DUF6494 family protein</fullName>
    </submittedName>
</protein>
<dbReference type="Proteomes" id="UP001442468">
    <property type="component" value="Unassembled WGS sequence"/>
</dbReference>
<gene>
    <name evidence="1" type="ORF">ABE960_11885</name>
</gene>
<sequence>MNEESFNHSIRRLLKNVGVNTQQEIEKAVQQALADGRLQGDETLPASVKVEVAGLELDLEFTGDITLE</sequence>
<reference evidence="1 2" key="1">
    <citation type="submission" date="2024-05" db="EMBL/GenBank/DDBJ databases">
        <title>Halomonas sp. SSM6 16S ribosomal RNA gene Genome sequencing and assembly.</title>
        <authorList>
            <person name="Yook S."/>
        </authorList>
    </citation>
    <scope>NUCLEOTIDE SEQUENCE [LARGE SCALE GENOMIC DNA]</scope>
    <source>
        <strain evidence="1 2">SSM6</strain>
    </source>
</reference>